<accession>A0A0D8IWC2</accession>
<dbReference type="EMBL" id="JXXK01000026">
    <property type="protein sequence ID" value="KJF38987.1"/>
    <property type="molecule type" value="Genomic_DNA"/>
</dbReference>
<feature type="binding site" evidence="3">
    <location>
        <position position="83"/>
    </location>
    <ligand>
        <name>Zn(2+)</name>
        <dbReference type="ChEBI" id="CHEBI:29105"/>
        <label>1</label>
        <note>catalytic</note>
    </ligand>
</feature>
<keyword evidence="3" id="KW-0862">Zinc</keyword>
<dbReference type="Pfam" id="PF01116">
    <property type="entry name" value="F_bP_aldolase"/>
    <property type="match status" value="1"/>
</dbReference>
<dbReference type="PATRIC" id="fig|1550024.3.peg.3413"/>
<dbReference type="CDD" id="cd00947">
    <property type="entry name" value="TBP_aldolase_IIB"/>
    <property type="match status" value="1"/>
</dbReference>
<feature type="binding site" evidence="3">
    <location>
        <position position="206"/>
    </location>
    <ligand>
        <name>Zn(2+)</name>
        <dbReference type="ChEBI" id="CHEBI:29105"/>
        <label>1</label>
        <note>catalytic</note>
    </ligand>
</feature>
<name>A0A0D8IWC2_9FIRM</name>
<protein>
    <submittedName>
        <fullName evidence="4">Tagatose-bisphosphate aldolase</fullName>
    </submittedName>
</protein>
<dbReference type="InterPro" id="IPR013785">
    <property type="entry name" value="Aldolase_TIM"/>
</dbReference>
<dbReference type="NCBIfam" id="TIGR00167">
    <property type="entry name" value="cbbA"/>
    <property type="match status" value="1"/>
</dbReference>
<organism evidence="4 6">
    <name type="scientific">Ruthenibacterium lactatiformans</name>
    <dbReference type="NCBI Taxonomy" id="1550024"/>
    <lineage>
        <taxon>Bacteria</taxon>
        <taxon>Bacillati</taxon>
        <taxon>Bacillota</taxon>
        <taxon>Clostridia</taxon>
        <taxon>Eubacteriales</taxon>
        <taxon>Oscillospiraceae</taxon>
        <taxon>Ruthenibacterium</taxon>
    </lineage>
</organism>
<evidence type="ECO:0000313" key="4">
    <source>
        <dbReference type="EMBL" id="KJF38987.1"/>
    </source>
</evidence>
<accession>A0A0W7TNY2</accession>
<dbReference type="PIRSF" id="PIRSF001359">
    <property type="entry name" value="F_bP_aldolase_II"/>
    <property type="match status" value="1"/>
</dbReference>
<feature type="binding site" evidence="3">
    <location>
        <position position="104"/>
    </location>
    <ligand>
        <name>Zn(2+)</name>
        <dbReference type="ChEBI" id="CHEBI:29105"/>
        <label>2</label>
    </ligand>
</feature>
<dbReference type="GeneID" id="42857858"/>
<dbReference type="PANTHER" id="PTHR30304">
    <property type="entry name" value="D-TAGATOSE-1,6-BISPHOSPHATE ALDOLASE"/>
    <property type="match status" value="1"/>
</dbReference>
<keyword evidence="6" id="KW-1185">Reference proteome</keyword>
<gene>
    <name evidence="4" type="primary">kbaY</name>
    <name evidence="5" type="synonym">agaY</name>
    <name evidence="5" type="ORF">ASJ35_13410</name>
    <name evidence="4" type="ORF">TQ39_14945</name>
</gene>
<feature type="binding site" evidence="3">
    <location>
        <position position="134"/>
    </location>
    <ligand>
        <name>Zn(2+)</name>
        <dbReference type="ChEBI" id="CHEBI:29105"/>
        <label>2</label>
    </ligand>
</feature>
<comment type="cofactor">
    <cofactor evidence="3">
        <name>Zn(2+)</name>
        <dbReference type="ChEBI" id="CHEBI:29105"/>
    </cofactor>
    <text evidence="3">Binds 2 Zn(2+) ions per subunit. One is catalytic and the other provides a structural contribution.</text>
</comment>
<dbReference type="RefSeq" id="WP_050006103.1">
    <property type="nucleotide sequence ID" value="NZ_DAWBJP010000021.1"/>
</dbReference>
<feature type="binding site" evidence="3">
    <location>
        <position position="178"/>
    </location>
    <ligand>
        <name>Zn(2+)</name>
        <dbReference type="ChEBI" id="CHEBI:29105"/>
        <label>1</label>
        <note>catalytic</note>
    </ligand>
</feature>
<dbReference type="Proteomes" id="UP000053433">
    <property type="component" value="Unassembled WGS sequence"/>
</dbReference>
<feature type="binding site" evidence="2">
    <location>
        <begin position="228"/>
        <end position="231"/>
    </location>
    <ligand>
        <name>dihydroxyacetone phosphate</name>
        <dbReference type="ChEBI" id="CHEBI:57642"/>
    </ligand>
</feature>
<feature type="binding site" evidence="2">
    <location>
        <position position="179"/>
    </location>
    <ligand>
        <name>dihydroxyacetone phosphate</name>
        <dbReference type="ChEBI" id="CHEBI:57642"/>
    </ligand>
</feature>
<evidence type="ECO:0000313" key="6">
    <source>
        <dbReference type="Proteomes" id="UP000032483"/>
    </source>
</evidence>
<dbReference type="PANTHER" id="PTHR30304:SF0">
    <property type="entry name" value="D-TAGATOSE-1,6-BISPHOSPHATE ALDOLASE SUBUNIT GATY-RELATED"/>
    <property type="match status" value="1"/>
</dbReference>
<reference evidence="4" key="1">
    <citation type="submission" date="2015-02" db="EMBL/GenBank/DDBJ databases">
        <title>A novel member of the family Ruminococcaceae isolated from human feces.</title>
        <authorList>
            <person name="Shkoporov A.N."/>
            <person name="Chaplin A.V."/>
            <person name="Motuzova O.V."/>
            <person name="Kafarskaia L.I."/>
            <person name="Khokhlova E.V."/>
            <person name="Efimov B.A."/>
        </authorList>
    </citation>
    <scope>NUCLEOTIDE SEQUENCE [LARGE SCALE GENOMIC DNA]</scope>
    <source>
        <strain evidence="4">585-1</strain>
    </source>
</reference>
<dbReference type="AlphaFoldDB" id="A0A0D8IWC2"/>
<dbReference type="GO" id="GO:0005975">
    <property type="term" value="P:carbohydrate metabolic process"/>
    <property type="evidence" value="ECO:0007669"/>
    <property type="project" value="InterPro"/>
</dbReference>
<evidence type="ECO:0000256" key="2">
    <source>
        <dbReference type="PIRSR" id="PIRSR001359-2"/>
    </source>
</evidence>
<feature type="active site" description="Proton donor" evidence="1">
    <location>
        <position position="82"/>
    </location>
</feature>
<feature type="binding site" evidence="2">
    <location>
        <begin position="207"/>
        <end position="209"/>
    </location>
    <ligand>
        <name>dihydroxyacetone phosphate</name>
        <dbReference type="ChEBI" id="CHEBI:57642"/>
    </ligand>
</feature>
<evidence type="ECO:0000256" key="3">
    <source>
        <dbReference type="PIRSR" id="PIRSR001359-3"/>
    </source>
</evidence>
<dbReference type="GO" id="GO:0008270">
    <property type="term" value="F:zinc ion binding"/>
    <property type="evidence" value="ECO:0007669"/>
    <property type="project" value="InterPro"/>
</dbReference>
<reference evidence="5 7" key="2">
    <citation type="submission" date="2015-10" db="EMBL/GenBank/DDBJ databases">
        <title>A novel member of the family Ruminococcaceae isolated from human faeces.</title>
        <authorList>
            <person name="Shkoporov A.N."/>
            <person name="Chaplin A.V."/>
            <person name="Motuzova O.V."/>
            <person name="Kafarskaia L.I."/>
            <person name="Efimov B.A."/>
        </authorList>
    </citation>
    <scope>NUCLEOTIDE SEQUENCE [LARGE SCALE GENOMIC DNA]</scope>
    <source>
        <strain evidence="5 7">668</strain>
    </source>
</reference>
<dbReference type="PROSITE" id="PS00806">
    <property type="entry name" value="ALDOLASE_CLASS_II_2"/>
    <property type="match status" value="1"/>
</dbReference>
<dbReference type="EMBL" id="LMUA01000020">
    <property type="protein sequence ID" value="KUE75511.1"/>
    <property type="molecule type" value="Genomic_DNA"/>
</dbReference>
<evidence type="ECO:0000256" key="1">
    <source>
        <dbReference type="PIRSR" id="PIRSR001359-1"/>
    </source>
</evidence>
<proteinExistence type="predicted"/>
<dbReference type="InterPro" id="IPR050246">
    <property type="entry name" value="Class_II_FBP_aldolase"/>
</dbReference>
<dbReference type="Proteomes" id="UP000032483">
    <property type="component" value="Unassembled WGS sequence"/>
</dbReference>
<dbReference type="Gene3D" id="3.20.20.70">
    <property type="entry name" value="Aldolase class I"/>
    <property type="match status" value="1"/>
</dbReference>
<evidence type="ECO:0000313" key="5">
    <source>
        <dbReference type="EMBL" id="KUE75511.1"/>
    </source>
</evidence>
<dbReference type="SUPFAM" id="SSF51569">
    <property type="entry name" value="Aldolase"/>
    <property type="match status" value="1"/>
</dbReference>
<dbReference type="InterPro" id="IPR000771">
    <property type="entry name" value="FBA_II"/>
</dbReference>
<keyword evidence="3" id="KW-0479">Metal-binding</keyword>
<sequence>MPFADTTQMLHAAQAGGYAVGAFNAENMEMAQAIVLAAQEARAPVILQTTPSTLRYADPQLYWSNVQALAQRASVPVALHLDHGNSFELCAQALRAGYTSVMIDGSTLPLVQNIALTREVVRMCAANGVPVEGELGRVGGKEDDLECSETGYTDPDEAERFEVETGVSSLAVGVGTAHGVYAVPPVLNIELIDRIRQRLRIPLVLHGASGLEEKVIRECVRQGICKVNFATELRAAYTLAVRRMLAENPDIIDPKIYGRAGRDAVKERVLHRIRVCGCAGRA</sequence>
<dbReference type="GO" id="GO:0016832">
    <property type="term" value="F:aldehyde-lyase activity"/>
    <property type="evidence" value="ECO:0007669"/>
    <property type="project" value="InterPro"/>
</dbReference>
<evidence type="ECO:0000313" key="7">
    <source>
        <dbReference type="Proteomes" id="UP000053433"/>
    </source>
</evidence>
<comment type="caution">
    <text evidence="4">The sequence shown here is derived from an EMBL/GenBank/DDBJ whole genome shotgun (WGS) entry which is preliminary data.</text>
</comment>